<dbReference type="Proteomes" id="UP001346869">
    <property type="component" value="Unassembled WGS sequence"/>
</dbReference>
<evidence type="ECO:0000313" key="1">
    <source>
        <dbReference type="EMBL" id="KAK5851359.1"/>
    </source>
</evidence>
<evidence type="ECO:0000313" key="2">
    <source>
        <dbReference type="Proteomes" id="UP001346869"/>
    </source>
</evidence>
<reference evidence="1 2" key="1">
    <citation type="journal article" date="2023" name="Genes (Basel)">
        <title>Chromosome-Level Genome Assembly and Circadian Gene Repertoire of the Patagonia Blennie Eleginops maclovinus-The Closest Ancestral Proxy of Antarctic Cryonotothenioids.</title>
        <authorList>
            <person name="Cheng C.C."/>
            <person name="Rivera-Colon A.G."/>
            <person name="Minhas B.F."/>
            <person name="Wilson L."/>
            <person name="Rayamajhi N."/>
            <person name="Vargas-Chacoff L."/>
            <person name="Catchen J.M."/>
        </authorList>
    </citation>
    <scope>NUCLEOTIDE SEQUENCE [LARGE SCALE GENOMIC DNA]</scope>
    <source>
        <strain evidence="1">JMC-PN-2008</strain>
    </source>
</reference>
<dbReference type="AlphaFoldDB" id="A0AAN7X181"/>
<comment type="caution">
    <text evidence="1">The sequence shown here is derived from an EMBL/GenBank/DDBJ whole genome shotgun (WGS) entry which is preliminary data.</text>
</comment>
<protein>
    <submittedName>
        <fullName evidence="1">Uncharacterized protein</fullName>
    </submittedName>
</protein>
<dbReference type="EMBL" id="JAUZQC010000022">
    <property type="protein sequence ID" value="KAK5851359.1"/>
    <property type="molecule type" value="Genomic_DNA"/>
</dbReference>
<organism evidence="1 2">
    <name type="scientific">Eleginops maclovinus</name>
    <name type="common">Patagonian blennie</name>
    <name type="synonym">Eleginus maclovinus</name>
    <dbReference type="NCBI Taxonomy" id="56733"/>
    <lineage>
        <taxon>Eukaryota</taxon>
        <taxon>Metazoa</taxon>
        <taxon>Chordata</taxon>
        <taxon>Craniata</taxon>
        <taxon>Vertebrata</taxon>
        <taxon>Euteleostomi</taxon>
        <taxon>Actinopterygii</taxon>
        <taxon>Neopterygii</taxon>
        <taxon>Teleostei</taxon>
        <taxon>Neoteleostei</taxon>
        <taxon>Acanthomorphata</taxon>
        <taxon>Eupercaria</taxon>
        <taxon>Perciformes</taxon>
        <taxon>Notothenioidei</taxon>
        <taxon>Eleginopidae</taxon>
        <taxon>Eleginops</taxon>
    </lineage>
</organism>
<reference evidence="1 2" key="2">
    <citation type="journal article" date="2023" name="Mol. Biol. Evol.">
        <title>Genomics of Secondarily Temperate Adaptation in the Only Non-Antarctic Icefish.</title>
        <authorList>
            <person name="Rivera-Colon A.G."/>
            <person name="Rayamajhi N."/>
            <person name="Minhas B.F."/>
            <person name="Madrigal G."/>
            <person name="Bilyk K.T."/>
            <person name="Yoon V."/>
            <person name="Hune M."/>
            <person name="Gregory S."/>
            <person name="Cheng C.H.C."/>
            <person name="Catchen J.M."/>
        </authorList>
    </citation>
    <scope>NUCLEOTIDE SEQUENCE [LARGE SCALE GENOMIC DNA]</scope>
    <source>
        <strain evidence="1">JMC-PN-2008</strain>
    </source>
</reference>
<gene>
    <name evidence="1" type="ORF">PBY51_002162</name>
</gene>
<sequence length="84" mass="9348">MKGCMVPWQKHCISSCLWLNINRPSITAATVNGRECSSCSLLHPEALLGQTGDVQCLIITEPFNRILCLCLSGRDKTRMTTRQP</sequence>
<keyword evidence="2" id="KW-1185">Reference proteome</keyword>
<name>A0AAN7X181_ELEMC</name>
<proteinExistence type="predicted"/>
<accession>A0AAN7X181</accession>